<keyword evidence="4" id="KW-1185">Reference proteome</keyword>
<reference evidence="3" key="1">
    <citation type="submission" date="2021-01" db="EMBL/GenBank/DDBJ databases">
        <authorList>
            <consortium name="Genoscope - CEA"/>
            <person name="William W."/>
        </authorList>
    </citation>
    <scope>NUCLEOTIDE SEQUENCE</scope>
</reference>
<gene>
    <name evidence="3" type="ORF">PSON_ATCC_30995.1.T0940051</name>
</gene>
<comment type="caution">
    <text evidence="3">The sequence shown here is derived from an EMBL/GenBank/DDBJ whole genome shotgun (WGS) entry which is preliminary data.</text>
</comment>
<feature type="coiled-coil region" evidence="1">
    <location>
        <begin position="177"/>
        <end position="249"/>
    </location>
</feature>
<dbReference type="OrthoDB" id="304406at2759"/>
<proteinExistence type="predicted"/>
<name>A0A8S1Q1W5_9CILI</name>
<dbReference type="EMBL" id="CAJJDN010000094">
    <property type="protein sequence ID" value="CAD8109649.1"/>
    <property type="molecule type" value="Genomic_DNA"/>
</dbReference>
<evidence type="ECO:0000256" key="2">
    <source>
        <dbReference type="SAM" id="MobiDB-lite"/>
    </source>
</evidence>
<dbReference type="AlphaFoldDB" id="A0A8S1Q1W5"/>
<dbReference type="Proteomes" id="UP000692954">
    <property type="component" value="Unassembled WGS sequence"/>
</dbReference>
<feature type="region of interest" description="Disordered" evidence="2">
    <location>
        <begin position="133"/>
        <end position="152"/>
    </location>
</feature>
<evidence type="ECO:0000313" key="3">
    <source>
        <dbReference type="EMBL" id="CAD8109649.1"/>
    </source>
</evidence>
<organism evidence="3 4">
    <name type="scientific">Paramecium sonneborni</name>
    <dbReference type="NCBI Taxonomy" id="65129"/>
    <lineage>
        <taxon>Eukaryota</taxon>
        <taxon>Sar</taxon>
        <taxon>Alveolata</taxon>
        <taxon>Ciliophora</taxon>
        <taxon>Intramacronucleata</taxon>
        <taxon>Oligohymenophorea</taxon>
        <taxon>Peniculida</taxon>
        <taxon>Parameciidae</taxon>
        <taxon>Paramecium</taxon>
    </lineage>
</organism>
<protein>
    <submittedName>
        <fullName evidence="3">Uncharacterized protein</fullName>
    </submittedName>
</protein>
<accession>A0A8S1Q1W5</accession>
<sequence length="395" mass="46547">MSSYPKKRINFSELDDHFDDDQQIDSLRYNAEIDSAIQIKKPSDHEKLNEVQQLLQFSPHPQQENQKLSSVRCSFGLNSNNNFNPTRLPFSQNQNSVNSSIQIGSPDTASFPLQKKFLKLYQMRQSIEEISAENDLSQSRENMTKKSNNTMNTEEDKNVQYNQDETLQNELYENDSYALFTQLLEQLEQTQNQLQKQQIQYQELQSKYEKQQSQIIYLTKLNQEITKTLDETQNQLQLLNETNGLLKKKIQSYKQYSFTEQSQYNGNTNRYNKENLDYLKHHSSTESTQSIELVNNLKKTQKVTNTYSNIIMMLLLMIQKCFYLDESIDKDGKEVINKITQQINQKQLDNIVFQIESLIKYFEQRFSDMATKSSKIQSMNNIMDQIRQLVDQRNN</sequence>
<evidence type="ECO:0000313" key="4">
    <source>
        <dbReference type="Proteomes" id="UP000692954"/>
    </source>
</evidence>
<keyword evidence="1" id="KW-0175">Coiled coil</keyword>
<evidence type="ECO:0000256" key="1">
    <source>
        <dbReference type="SAM" id="Coils"/>
    </source>
</evidence>